<feature type="region of interest" description="Disordered" evidence="14">
    <location>
        <begin position="229"/>
        <end position="249"/>
    </location>
</feature>
<keyword evidence="7" id="KW-0479">Metal-binding</keyword>
<keyword evidence="9" id="KW-0249">Electron transport</keyword>
<accession>A0AAV3TE73</accession>
<dbReference type="PROSITE" id="PS50857">
    <property type="entry name" value="COX2_CUA"/>
    <property type="match status" value="1"/>
</dbReference>
<feature type="domain" description="Cytochrome oxidase subunit II transmembrane region profile" evidence="17">
    <location>
        <begin position="10"/>
        <end position="109"/>
    </location>
</feature>
<evidence type="ECO:0000313" key="18">
    <source>
        <dbReference type="EMBL" id="GAA0680076.1"/>
    </source>
</evidence>
<evidence type="ECO:0000256" key="13">
    <source>
        <dbReference type="ARBA" id="ARBA00031389"/>
    </source>
</evidence>
<evidence type="ECO:0000256" key="9">
    <source>
        <dbReference type="ARBA" id="ARBA00022982"/>
    </source>
</evidence>
<comment type="caution">
    <text evidence="18">The sequence shown here is derived from an EMBL/GenBank/DDBJ whole genome shotgun (WGS) entry which is preliminary data.</text>
</comment>
<keyword evidence="5" id="KW-0679">Respiratory chain</keyword>
<feature type="transmembrane region" description="Helical" evidence="15">
    <location>
        <begin position="42"/>
        <end position="62"/>
    </location>
</feature>
<organism evidence="18 19">
    <name type="scientific">Natronoarchaeum mannanilyticum</name>
    <dbReference type="NCBI Taxonomy" id="926360"/>
    <lineage>
        <taxon>Archaea</taxon>
        <taxon>Methanobacteriati</taxon>
        <taxon>Methanobacteriota</taxon>
        <taxon>Stenosarchaea group</taxon>
        <taxon>Halobacteria</taxon>
        <taxon>Halobacteriales</taxon>
        <taxon>Natronoarchaeaceae</taxon>
    </lineage>
</organism>
<evidence type="ECO:0000256" key="6">
    <source>
        <dbReference type="ARBA" id="ARBA00022692"/>
    </source>
</evidence>
<evidence type="ECO:0000256" key="5">
    <source>
        <dbReference type="ARBA" id="ARBA00022660"/>
    </source>
</evidence>
<dbReference type="InterPro" id="IPR036257">
    <property type="entry name" value="Cyt_c_oxidase_su2_TM_sf"/>
</dbReference>
<dbReference type="GO" id="GO:0004129">
    <property type="term" value="F:cytochrome-c oxidase activity"/>
    <property type="evidence" value="ECO:0007669"/>
    <property type="project" value="UniProtKB-EC"/>
</dbReference>
<dbReference type="Pfam" id="PF02790">
    <property type="entry name" value="COX2_TM"/>
    <property type="match status" value="1"/>
</dbReference>
<evidence type="ECO:0000259" key="16">
    <source>
        <dbReference type="PROSITE" id="PS50857"/>
    </source>
</evidence>
<evidence type="ECO:0000256" key="4">
    <source>
        <dbReference type="ARBA" id="ARBA00022448"/>
    </source>
</evidence>
<evidence type="ECO:0000256" key="7">
    <source>
        <dbReference type="ARBA" id="ARBA00022723"/>
    </source>
</evidence>
<dbReference type="InterPro" id="IPR002429">
    <property type="entry name" value="CcO_II-like_C"/>
</dbReference>
<evidence type="ECO:0000256" key="15">
    <source>
        <dbReference type="SAM" id="Phobius"/>
    </source>
</evidence>
<sequence length="249" mass="27725">MKRTRKALIALSAATLLLLVAAPASAQASESARMIQELNDKLLVVALPITLLVEGILIYAVLKFRNNDDPQPTQENRRLEITWTIATAIILLFVGFAAFQVMASPQISTVAPDEQPDPEEDFVIDVTATNSWAWQFNYTGEYEGVQTTNEVYLPEDRQVYFRITAEDWLHMMHVPELGLKQQARPGTTSTITTTPTETGQFQGYCTEFCGVGHSTMLFTAHVQTQENFEEEMASRMEESGGGNESATLR</sequence>
<dbReference type="GO" id="GO:0016020">
    <property type="term" value="C:membrane"/>
    <property type="evidence" value="ECO:0007669"/>
    <property type="project" value="UniProtKB-SubCell"/>
</dbReference>
<dbReference type="InterPro" id="IPR014222">
    <property type="entry name" value="Cyt_c_oxidase_su2"/>
</dbReference>
<feature type="transmembrane region" description="Helical" evidence="15">
    <location>
        <begin position="83"/>
        <end position="103"/>
    </location>
</feature>
<dbReference type="GO" id="GO:0005507">
    <property type="term" value="F:copper ion binding"/>
    <property type="evidence" value="ECO:0007669"/>
    <property type="project" value="InterPro"/>
</dbReference>
<dbReference type="InterPro" id="IPR011759">
    <property type="entry name" value="Cyt_c_oxidase_su2_TM_dom"/>
</dbReference>
<dbReference type="Proteomes" id="UP001500420">
    <property type="component" value="Unassembled WGS sequence"/>
</dbReference>
<keyword evidence="4" id="KW-0813">Transport</keyword>
<dbReference type="PROSITE" id="PS50999">
    <property type="entry name" value="COX2_TM"/>
    <property type="match status" value="1"/>
</dbReference>
<dbReference type="Pfam" id="PF00116">
    <property type="entry name" value="COX2"/>
    <property type="match status" value="1"/>
</dbReference>
<dbReference type="GO" id="GO:0042773">
    <property type="term" value="P:ATP synthesis coupled electron transport"/>
    <property type="evidence" value="ECO:0007669"/>
    <property type="project" value="TreeGrafter"/>
</dbReference>
<keyword evidence="19" id="KW-1185">Reference proteome</keyword>
<keyword evidence="12 15" id="KW-0472">Membrane</keyword>
<dbReference type="EMBL" id="BAAADV010000007">
    <property type="protein sequence ID" value="GAA0680076.1"/>
    <property type="molecule type" value="Genomic_DNA"/>
</dbReference>
<evidence type="ECO:0000256" key="8">
    <source>
        <dbReference type="ARBA" id="ARBA00022967"/>
    </source>
</evidence>
<evidence type="ECO:0000256" key="10">
    <source>
        <dbReference type="ARBA" id="ARBA00022989"/>
    </source>
</evidence>
<dbReference type="InterPro" id="IPR008972">
    <property type="entry name" value="Cupredoxin"/>
</dbReference>
<evidence type="ECO:0000256" key="12">
    <source>
        <dbReference type="ARBA" id="ARBA00023136"/>
    </source>
</evidence>
<dbReference type="RefSeq" id="WP_343775006.1">
    <property type="nucleotide sequence ID" value="NZ_BAAADV010000007.1"/>
</dbReference>
<dbReference type="SUPFAM" id="SSF49503">
    <property type="entry name" value="Cupredoxins"/>
    <property type="match status" value="1"/>
</dbReference>
<dbReference type="Gene3D" id="1.10.287.90">
    <property type="match status" value="1"/>
</dbReference>
<comment type="subcellular location">
    <subcellularLocation>
        <location evidence="1">Membrane</location>
        <topology evidence="1">Multi-pass membrane protein</topology>
    </subcellularLocation>
</comment>
<evidence type="ECO:0000256" key="1">
    <source>
        <dbReference type="ARBA" id="ARBA00004141"/>
    </source>
</evidence>
<keyword evidence="8" id="KW-1278">Translocase</keyword>
<protein>
    <recommendedName>
        <fullName evidence="3">cytochrome-c oxidase</fullName>
        <ecNumber evidence="3">7.1.1.9</ecNumber>
    </recommendedName>
    <alternativeName>
        <fullName evidence="13">Cytochrome c oxidase polypeptide II</fullName>
    </alternativeName>
</protein>
<dbReference type="SUPFAM" id="SSF81464">
    <property type="entry name" value="Cytochrome c oxidase subunit II-like, transmembrane region"/>
    <property type="match status" value="1"/>
</dbReference>
<evidence type="ECO:0000256" key="2">
    <source>
        <dbReference type="ARBA" id="ARBA00007866"/>
    </source>
</evidence>
<keyword evidence="10 15" id="KW-1133">Transmembrane helix</keyword>
<feature type="domain" description="Cytochrome oxidase subunit II copper A binding" evidence="16">
    <location>
        <begin position="120"/>
        <end position="234"/>
    </location>
</feature>
<proteinExistence type="inferred from homology"/>
<evidence type="ECO:0000256" key="14">
    <source>
        <dbReference type="SAM" id="MobiDB-lite"/>
    </source>
</evidence>
<dbReference type="PRINTS" id="PR01166">
    <property type="entry name" value="CYCOXIDASEII"/>
</dbReference>
<comment type="similarity">
    <text evidence="2">Belongs to the cytochrome c oxidase subunit 2 family.</text>
</comment>
<evidence type="ECO:0000256" key="3">
    <source>
        <dbReference type="ARBA" id="ARBA00012949"/>
    </source>
</evidence>
<dbReference type="PANTHER" id="PTHR22888">
    <property type="entry name" value="CYTOCHROME C OXIDASE, SUBUNIT II"/>
    <property type="match status" value="1"/>
</dbReference>
<keyword evidence="6 15" id="KW-0812">Transmembrane</keyword>
<gene>
    <name evidence="18" type="primary">coxB_1</name>
    <name evidence="18" type="ORF">GCM10009020_31010</name>
</gene>
<reference evidence="18 19" key="1">
    <citation type="journal article" date="2019" name="Int. J. Syst. Evol. Microbiol.">
        <title>The Global Catalogue of Microorganisms (GCM) 10K type strain sequencing project: providing services to taxonomists for standard genome sequencing and annotation.</title>
        <authorList>
            <consortium name="The Broad Institute Genomics Platform"/>
            <consortium name="The Broad Institute Genome Sequencing Center for Infectious Disease"/>
            <person name="Wu L."/>
            <person name="Ma J."/>
        </authorList>
    </citation>
    <scope>NUCLEOTIDE SEQUENCE [LARGE SCALE GENOMIC DNA]</scope>
    <source>
        <strain evidence="18 19">JCM 16328</strain>
    </source>
</reference>
<dbReference type="PANTHER" id="PTHR22888:SF9">
    <property type="entry name" value="CYTOCHROME C OXIDASE SUBUNIT 2"/>
    <property type="match status" value="1"/>
</dbReference>
<evidence type="ECO:0000313" key="19">
    <source>
        <dbReference type="Proteomes" id="UP001500420"/>
    </source>
</evidence>
<dbReference type="InterPro" id="IPR045187">
    <property type="entry name" value="CcO_II"/>
</dbReference>
<keyword evidence="11" id="KW-0186">Copper</keyword>
<dbReference type="GO" id="GO:0016491">
    <property type="term" value="F:oxidoreductase activity"/>
    <property type="evidence" value="ECO:0007669"/>
    <property type="project" value="InterPro"/>
</dbReference>
<name>A0AAV3TE73_9EURY</name>
<dbReference type="Gene3D" id="2.60.40.420">
    <property type="entry name" value="Cupredoxins - blue copper proteins"/>
    <property type="match status" value="1"/>
</dbReference>
<dbReference type="AlphaFoldDB" id="A0AAV3TE73"/>
<dbReference type="EC" id="7.1.1.9" evidence="3"/>
<dbReference type="NCBIfam" id="TIGR02866">
    <property type="entry name" value="CoxB"/>
    <property type="match status" value="1"/>
</dbReference>
<evidence type="ECO:0000259" key="17">
    <source>
        <dbReference type="PROSITE" id="PS50999"/>
    </source>
</evidence>
<evidence type="ECO:0000256" key="11">
    <source>
        <dbReference type="ARBA" id="ARBA00023008"/>
    </source>
</evidence>